<name>A0A7R9CRD1_TIMCR</name>
<accession>A0A7R9CRD1</accession>
<dbReference type="AlphaFoldDB" id="A0A7R9CRD1"/>
<proteinExistence type="predicted"/>
<sequence length="311" mass="34456">MSLQNTTVSSVPGKKNEEVSSILCSEYCIKVRVGTRVQRVEEHKQDLGASDVNQRIPSQSCATEERDWCPTCKILCSGPMFTHSPIHTMAHQRDSPTFPTLSLPFSVTPTSHLVMLLGSVSIQQQPVIPVQELPSPLTSVANQLACSLPLDSVTHDYYSLPFQLQIIQFNSEEQWTKALKFLLTNLKWGLAWWPVPKLKDKRDETRQISLPGIRTYSISHVTCSSVIAYLIHFTCDLLFPFFPNLGVTLKQKLTNRAIFLATVISPLVECDGLRTSVGLPCSGVATDAKQGQRSHDERVGPASSHNLRSGA</sequence>
<feature type="region of interest" description="Disordered" evidence="1">
    <location>
        <begin position="286"/>
        <end position="311"/>
    </location>
</feature>
<evidence type="ECO:0000256" key="1">
    <source>
        <dbReference type="SAM" id="MobiDB-lite"/>
    </source>
</evidence>
<protein>
    <submittedName>
        <fullName evidence="2">Uncharacterized protein</fullName>
    </submittedName>
</protein>
<reference evidence="2" key="1">
    <citation type="submission" date="2020-11" db="EMBL/GenBank/DDBJ databases">
        <authorList>
            <person name="Tran Van P."/>
        </authorList>
    </citation>
    <scope>NUCLEOTIDE SEQUENCE</scope>
</reference>
<evidence type="ECO:0000313" key="2">
    <source>
        <dbReference type="EMBL" id="CAD7399965.1"/>
    </source>
</evidence>
<gene>
    <name evidence="2" type="ORF">TCEB3V08_LOCUS5290</name>
</gene>
<dbReference type="EMBL" id="OC317972">
    <property type="protein sequence ID" value="CAD7399965.1"/>
    <property type="molecule type" value="Genomic_DNA"/>
</dbReference>
<dbReference type="Gene3D" id="1.10.418.40">
    <property type="entry name" value="Autophagy protein 6/Beclin 1"/>
    <property type="match status" value="1"/>
</dbReference>
<dbReference type="InterPro" id="IPR038274">
    <property type="entry name" value="Atg6/Beclin_C_sf"/>
</dbReference>
<organism evidence="2">
    <name type="scientific">Timema cristinae</name>
    <name type="common">Walking stick</name>
    <dbReference type="NCBI Taxonomy" id="61476"/>
    <lineage>
        <taxon>Eukaryota</taxon>
        <taxon>Metazoa</taxon>
        <taxon>Ecdysozoa</taxon>
        <taxon>Arthropoda</taxon>
        <taxon>Hexapoda</taxon>
        <taxon>Insecta</taxon>
        <taxon>Pterygota</taxon>
        <taxon>Neoptera</taxon>
        <taxon>Polyneoptera</taxon>
        <taxon>Phasmatodea</taxon>
        <taxon>Timematodea</taxon>
        <taxon>Timematoidea</taxon>
        <taxon>Timematidae</taxon>
        <taxon>Timema</taxon>
    </lineage>
</organism>